<dbReference type="RefSeq" id="WP_086489709.1">
    <property type="nucleotide sequence ID" value="NZ_MSLT01000024.1"/>
</dbReference>
<dbReference type="GO" id="GO:0018189">
    <property type="term" value="P:pyrroloquinoline quinone biosynthetic process"/>
    <property type="evidence" value="ECO:0007669"/>
    <property type="project" value="UniProtKB-UniPathway"/>
</dbReference>
<dbReference type="OrthoDB" id="7356791at2"/>
<gene>
    <name evidence="4" type="ORF">TPSD3_16715</name>
</gene>
<dbReference type="GO" id="GO:0048038">
    <property type="term" value="F:quinone binding"/>
    <property type="evidence" value="ECO:0007669"/>
    <property type="project" value="InterPro"/>
</dbReference>
<accession>A0A251X433</accession>
<evidence type="ECO:0000256" key="2">
    <source>
        <dbReference type="ARBA" id="ARBA00011741"/>
    </source>
</evidence>
<reference evidence="4 5" key="1">
    <citation type="submission" date="2016-12" db="EMBL/GenBank/DDBJ databases">
        <title>Thioflexothrix psekupsii D3 genome sequencing and assembly.</title>
        <authorList>
            <person name="Fomenkov A."/>
            <person name="Vincze T."/>
            <person name="Grabovich M."/>
            <person name="Anton B.P."/>
            <person name="Dubinina G."/>
            <person name="Orlova M."/>
            <person name="Belousova E."/>
            <person name="Roberts R.J."/>
        </authorList>
    </citation>
    <scope>NUCLEOTIDE SEQUENCE [LARGE SCALE GENOMIC DNA]</scope>
    <source>
        <strain evidence="4">D3</strain>
    </source>
</reference>
<comment type="caution">
    <text evidence="4">The sequence shown here is derived from an EMBL/GenBank/DDBJ whole genome shotgun (WGS) entry which is preliminary data.</text>
</comment>
<organism evidence="4 5">
    <name type="scientific">Thioflexithrix psekupsensis</name>
    <dbReference type="NCBI Taxonomy" id="1570016"/>
    <lineage>
        <taxon>Bacteria</taxon>
        <taxon>Pseudomonadati</taxon>
        <taxon>Pseudomonadota</taxon>
        <taxon>Gammaproteobacteria</taxon>
        <taxon>Thiotrichales</taxon>
        <taxon>Thioflexithrix</taxon>
    </lineage>
</organism>
<dbReference type="EMBL" id="MSLT01000024">
    <property type="protein sequence ID" value="OUD11694.1"/>
    <property type="molecule type" value="Genomic_DNA"/>
</dbReference>
<name>A0A251X433_9GAMM</name>
<dbReference type="NCBIfam" id="TIGR03859">
    <property type="entry name" value="PQQ_PqqD"/>
    <property type="match status" value="1"/>
</dbReference>
<dbReference type="NCBIfam" id="NF002535">
    <property type="entry name" value="PRK02079.1"/>
    <property type="match status" value="1"/>
</dbReference>
<comment type="subunit">
    <text evidence="2">Monomer. Interacts with PqqE.</text>
</comment>
<keyword evidence="3" id="KW-0884">PQQ biosynthesis</keyword>
<sequence>MNLLDSHIIRIQSLYRFQWEAAQNAYVLLYPEGMITLNSSAGEILSRCAKGDKTVLELIQELEQQFPDAGDLRPDIYEFLRTAYEHGWIDYSPAT</sequence>
<dbReference type="UniPathway" id="UPA00539"/>
<protein>
    <submittedName>
        <fullName evidence="4">Pyrroloquinoline quinone biosynthesis protein PqqD</fullName>
    </submittedName>
</protein>
<dbReference type="Proteomes" id="UP000194798">
    <property type="component" value="Unassembled WGS sequence"/>
</dbReference>
<dbReference type="InterPro" id="IPR022479">
    <property type="entry name" value="PqqD_bac"/>
</dbReference>
<evidence type="ECO:0000313" key="5">
    <source>
        <dbReference type="Proteomes" id="UP000194798"/>
    </source>
</evidence>
<comment type="pathway">
    <text evidence="1">Cofactor biosynthesis; pyrroloquinoline quinone biosynthesis.</text>
</comment>
<proteinExistence type="predicted"/>
<dbReference type="InterPro" id="IPR008792">
    <property type="entry name" value="PQQD"/>
</dbReference>
<dbReference type="InterPro" id="IPR041881">
    <property type="entry name" value="PqqD_sf"/>
</dbReference>
<evidence type="ECO:0000313" key="4">
    <source>
        <dbReference type="EMBL" id="OUD11694.1"/>
    </source>
</evidence>
<evidence type="ECO:0000256" key="1">
    <source>
        <dbReference type="ARBA" id="ARBA00004886"/>
    </source>
</evidence>
<dbReference type="Gene3D" id="1.10.10.1150">
    <property type="entry name" value="Coenzyme PQQ synthesis protein D (PqqD)"/>
    <property type="match status" value="1"/>
</dbReference>
<evidence type="ECO:0000256" key="3">
    <source>
        <dbReference type="ARBA" id="ARBA00022905"/>
    </source>
</evidence>
<keyword evidence="5" id="KW-1185">Reference proteome</keyword>
<dbReference type="AlphaFoldDB" id="A0A251X433"/>
<dbReference type="Pfam" id="PF05402">
    <property type="entry name" value="PqqD"/>
    <property type="match status" value="1"/>
</dbReference>